<dbReference type="Proteomes" id="UP001627154">
    <property type="component" value="Unassembled WGS sequence"/>
</dbReference>
<dbReference type="AlphaFoldDB" id="A0ABD2X0T4"/>
<keyword evidence="2" id="KW-1185">Reference proteome</keyword>
<dbReference type="EMBL" id="JBJJXI010000059">
    <property type="protein sequence ID" value="KAL3398979.1"/>
    <property type="molecule type" value="Genomic_DNA"/>
</dbReference>
<evidence type="ECO:0000313" key="1">
    <source>
        <dbReference type="EMBL" id="KAL3398979.1"/>
    </source>
</evidence>
<organism evidence="1 2">
    <name type="scientific">Trichogramma kaykai</name>
    <dbReference type="NCBI Taxonomy" id="54128"/>
    <lineage>
        <taxon>Eukaryota</taxon>
        <taxon>Metazoa</taxon>
        <taxon>Ecdysozoa</taxon>
        <taxon>Arthropoda</taxon>
        <taxon>Hexapoda</taxon>
        <taxon>Insecta</taxon>
        <taxon>Pterygota</taxon>
        <taxon>Neoptera</taxon>
        <taxon>Endopterygota</taxon>
        <taxon>Hymenoptera</taxon>
        <taxon>Apocrita</taxon>
        <taxon>Proctotrupomorpha</taxon>
        <taxon>Chalcidoidea</taxon>
        <taxon>Trichogrammatidae</taxon>
        <taxon>Trichogramma</taxon>
    </lineage>
</organism>
<accession>A0ABD2X0T4</accession>
<evidence type="ECO:0000313" key="2">
    <source>
        <dbReference type="Proteomes" id="UP001627154"/>
    </source>
</evidence>
<comment type="caution">
    <text evidence="1">The sequence shown here is derived from an EMBL/GenBank/DDBJ whole genome shotgun (WGS) entry which is preliminary data.</text>
</comment>
<gene>
    <name evidence="1" type="ORF">TKK_008064</name>
</gene>
<protein>
    <submittedName>
        <fullName evidence="1">Uncharacterized protein</fullName>
    </submittedName>
</protein>
<name>A0ABD2X0T4_9HYME</name>
<sequence length="67" mass="7971">MSRCSFEVMFKVKSEVTIGFPVKKYVGYRVIDFFSPLILAAFQSFPYFWDTLYNEVIFVSRPQIFCH</sequence>
<reference evidence="1 2" key="1">
    <citation type="journal article" date="2024" name="bioRxiv">
        <title>A reference genome for Trichogramma kaykai: A tiny desert-dwelling parasitoid wasp with competing sex-ratio distorters.</title>
        <authorList>
            <person name="Culotta J."/>
            <person name="Lindsey A.R."/>
        </authorList>
    </citation>
    <scope>NUCLEOTIDE SEQUENCE [LARGE SCALE GENOMIC DNA]</scope>
    <source>
        <strain evidence="1 2">KSX58</strain>
    </source>
</reference>
<proteinExistence type="predicted"/>